<feature type="transmembrane region" description="Helical" evidence="8">
    <location>
        <begin position="516"/>
        <end position="540"/>
    </location>
</feature>
<dbReference type="PANTHER" id="PTHR43302">
    <property type="entry name" value="TRANSPORTER ARSB-RELATED"/>
    <property type="match status" value="1"/>
</dbReference>
<organism evidence="10 11">
    <name type="scientific">Powellomyces hirtus</name>
    <dbReference type="NCBI Taxonomy" id="109895"/>
    <lineage>
        <taxon>Eukaryota</taxon>
        <taxon>Fungi</taxon>
        <taxon>Fungi incertae sedis</taxon>
        <taxon>Chytridiomycota</taxon>
        <taxon>Chytridiomycota incertae sedis</taxon>
        <taxon>Chytridiomycetes</taxon>
        <taxon>Spizellomycetales</taxon>
        <taxon>Powellomycetaceae</taxon>
        <taxon>Powellomyces</taxon>
    </lineage>
</organism>
<proteinExistence type="inferred from homology"/>
<dbReference type="InterPro" id="IPR000802">
    <property type="entry name" value="Arsenical_pump_ArsB"/>
</dbReference>
<keyword evidence="6 8" id="KW-1133">Transmembrane helix</keyword>
<dbReference type="InterPro" id="IPR004680">
    <property type="entry name" value="Cit_transptr-like_dom"/>
</dbReference>
<evidence type="ECO:0000256" key="3">
    <source>
        <dbReference type="ARBA" id="ARBA00022448"/>
    </source>
</evidence>
<comment type="caution">
    <text evidence="10">The sequence shown here is derived from an EMBL/GenBank/DDBJ whole genome shotgun (WGS) entry which is preliminary data.</text>
</comment>
<dbReference type="EMBL" id="QEAQ01000050">
    <property type="protein sequence ID" value="TPX57603.1"/>
    <property type="molecule type" value="Genomic_DNA"/>
</dbReference>
<feature type="transmembrane region" description="Helical" evidence="8">
    <location>
        <begin position="561"/>
        <end position="585"/>
    </location>
</feature>
<evidence type="ECO:0000256" key="4">
    <source>
        <dbReference type="ARBA" id="ARBA00022475"/>
    </source>
</evidence>
<keyword evidence="5 8" id="KW-0812">Transmembrane</keyword>
<protein>
    <recommendedName>
        <fullName evidence="9">Citrate transporter-like domain-containing protein</fullName>
    </recommendedName>
</protein>
<keyword evidence="4" id="KW-1003">Cell membrane</keyword>
<dbReference type="Pfam" id="PF02040">
    <property type="entry name" value="ArsB"/>
    <property type="match status" value="1"/>
</dbReference>
<evidence type="ECO:0000313" key="11">
    <source>
        <dbReference type="Proteomes" id="UP000318582"/>
    </source>
</evidence>
<reference evidence="10 11" key="1">
    <citation type="journal article" date="2019" name="Sci. Rep.">
        <title>Comparative genomics of chytrid fungi reveal insights into the obligate biotrophic and pathogenic lifestyle of Synchytrium endobioticum.</title>
        <authorList>
            <person name="van de Vossenberg B.T.L.H."/>
            <person name="Warris S."/>
            <person name="Nguyen H.D.T."/>
            <person name="van Gent-Pelzer M.P.E."/>
            <person name="Joly D.L."/>
            <person name="van de Geest H.C."/>
            <person name="Bonants P.J.M."/>
            <person name="Smith D.S."/>
            <person name="Levesque C.A."/>
            <person name="van der Lee T.A.J."/>
        </authorList>
    </citation>
    <scope>NUCLEOTIDE SEQUENCE [LARGE SCALE GENOMIC DNA]</scope>
    <source>
        <strain evidence="10 11">CBS 809.83</strain>
    </source>
</reference>
<feature type="transmembrane region" description="Helical" evidence="8">
    <location>
        <begin position="454"/>
        <end position="473"/>
    </location>
</feature>
<dbReference type="AlphaFoldDB" id="A0A507E0M2"/>
<feature type="transmembrane region" description="Helical" evidence="8">
    <location>
        <begin position="421"/>
        <end position="442"/>
    </location>
</feature>
<dbReference type="Pfam" id="PF03600">
    <property type="entry name" value="CitMHS"/>
    <property type="match status" value="1"/>
</dbReference>
<feature type="domain" description="Citrate transporter-like" evidence="9">
    <location>
        <begin position="48"/>
        <end position="293"/>
    </location>
</feature>
<comment type="subcellular location">
    <subcellularLocation>
        <location evidence="1">Cell membrane</location>
        <topology evidence="1">Multi-pass membrane protein</topology>
    </subcellularLocation>
</comment>
<evidence type="ECO:0000256" key="6">
    <source>
        <dbReference type="ARBA" id="ARBA00022989"/>
    </source>
</evidence>
<dbReference type="STRING" id="109895.A0A507E0M2"/>
<feature type="transmembrane region" description="Helical" evidence="8">
    <location>
        <begin position="125"/>
        <end position="152"/>
    </location>
</feature>
<evidence type="ECO:0000256" key="1">
    <source>
        <dbReference type="ARBA" id="ARBA00004651"/>
    </source>
</evidence>
<feature type="transmembrane region" description="Helical" evidence="8">
    <location>
        <begin position="164"/>
        <end position="183"/>
    </location>
</feature>
<evidence type="ECO:0000256" key="5">
    <source>
        <dbReference type="ARBA" id="ARBA00022692"/>
    </source>
</evidence>
<evidence type="ECO:0000256" key="8">
    <source>
        <dbReference type="SAM" id="Phobius"/>
    </source>
</evidence>
<keyword evidence="11" id="KW-1185">Reference proteome</keyword>
<feature type="transmembrane region" description="Helical" evidence="8">
    <location>
        <begin position="203"/>
        <end position="224"/>
    </location>
</feature>
<dbReference type="GO" id="GO:0015105">
    <property type="term" value="F:arsenite transmembrane transporter activity"/>
    <property type="evidence" value="ECO:0007669"/>
    <property type="project" value="InterPro"/>
</dbReference>
<keyword evidence="3" id="KW-0813">Transport</keyword>
<comment type="similarity">
    <text evidence="2">Belongs to the CitM (TC 2.A.11) transporter family.</text>
</comment>
<dbReference type="Proteomes" id="UP000318582">
    <property type="component" value="Unassembled WGS sequence"/>
</dbReference>
<evidence type="ECO:0000313" key="10">
    <source>
        <dbReference type="EMBL" id="TPX57603.1"/>
    </source>
</evidence>
<evidence type="ECO:0000256" key="7">
    <source>
        <dbReference type="ARBA" id="ARBA00023136"/>
    </source>
</evidence>
<feature type="transmembrane region" description="Helical" evidence="8">
    <location>
        <begin position="47"/>
        <end position="70"/>
    </location>
</feature>
<gene>
    <name evidence="10" type="ORF">PhCBS80983_g03748</name>
</gene>
<feature type="transmembrane region" description="Helical" evidence="8">
    <location>
        <begin position="82"/>
        <end position="105"/>
    </location>
</feature>
<dbReference type="GO" id="GO:0005886">
    <property type="term" value="C:plasma membrane"/>
    <property type="evidence" value="ECO:0007669"/>
    <property type="project" value="UniProtKB-SubCell"/>
</dbReference>
<sequence length="586" mass="64039">MADSLTAHSWVTLTCFAIVILFCIYPLQLPLLIPLGRGRTWRVSLDLATTPVLGVLFLLATTSISGQVVADGFVGSPEGIQPFSVVILVFALAYICISIDVTGFFEYVAFKVALRGGSNGKRLFLYLFLLSTVMTIFTSNDVVVLTVTPIVCYLTEDSKTDRTAYLMSTFLACNIASMALYIGNPTNIVVAQAFDINFIQYSAWMILPTAASLAIAYIMCWFVLKSEIPTEIPPPPPDAEYRYRIRRKWGAAIGCCVLLICLTALMVVPIFSHVPVWQLTLPFAVVMIIKDVILDMWVDPKRTSGEIHVANVEKGNQTNQGSAEELVGGQGVSTTDIHETMEMEERRISKSHAEIDGDELPSKMGVDEEVIELRPVASFPPDESASVRSGRFTPKSKSRIDRVLPIVAQITRRLPWDLVPFSFGMFMLCEALSANGWVALLAQAMARTSIGGHMVPIVFLTGIITTVACNIMNNLPMAILFARVFAHPDFASTVQGTIGSAADSDFTINSLRRGGMFALIVGSNLGANLTFIGSLAGLMWSDLLRKRSVIISQGRFFKQCLLITPIVLVGSLAVLIAEFAVQGYYV</sequence>
<feature type="transmembrane region" description="Helical" evidence="8">
    <location>
        <begin position="249"/>
        <end position="271"/>
    </location>
</feature>
<name>A0A507E0M2_9FUNG</name>
<keyword evidence="7 8" id="KW-0472">Membrane</keyword>
<evidence type="ECO:0000256" key="2">
    <source>
        <dbReference type="ARBA" id="ARBA00009843"/>
    </source>
</evidence>
<feature type="transmembrane region" description="Helical" evidence="8">
    <location>
        <begin position="7"/>
        <end position="27"/>
    </location>
</feature>
<dbReference type="PANTHER" id="PTHR43302:SF5">
    <property type="entry name" value="TRANSPORTER ARSB-RELATED"/>
    <property type="match status" value="1"/>
</dbReference>
<evidence type="ECO:0000259" key="9">
    <source>
        <dbReference type="Pfam" id="PF03600"/>
    </source>
</evidence>
<accession>A0A507E0M2</accession>